<dbReference type="EMBL" id="MHHZ01000004">
    <property type="protein sequence ID" value="OGY42366.1"/>
    <property type="molecule type" value="Genomic_DNA"/>
</dbReference>
<organism evidence="6 7">
    <name type="scientific">Candidatus Buchananbacteria bacterium RBG_13_36_9</name>
    <dbReference type="NCBI Taxonomy" id="1797530"/>
    <lineage>
        <taxon>Bacteria</taxon>
        <taxon>Candidatus Buchananiibacteriota</taxon>
    </lineage>
</organism>
<sequence>MFGLWFGFIHTLGSLIGTFAGAFFAGLLYNSISNWMAQVFGHPNLMKIFAFIFVFIIANRLIGFGFYVLDKIFNFLTIVPFLKTINRLLGGVLGFFEGLLVIGLSLFIIARFPVSDWFSGVLQASRIAPWFIDVSTILQLMLPELLRQLKSVI</sequence>
<comment type="caution">
    <text evidence="6">The sequence shown here is derived from an EMBL/GenBank/DDBJ whole genome shotgun (WGS) entry which is preliminary data.</text>
</comment>
<evidence type="ECO:0000256" key="4">
    <source>
        <dbReference type="ARBA" id="ARBA00023136"/>
    </source>
</evidence>
<dbReference type="GO" id="GO:0016020">
    <property type="term" value="C:membrane"/>
    <property type="evidence" value="ECO:0007669"/>
    <property type="project" value="UniProtKB-SubCell"/>
</dbReference>
<dbReference type="PANTHER" id="PTHR37306">
    <property type="entry name" value="COLICIN V PRODUCTION PROTEIN"/>
    <property type="match status" value="1"/>
</dbReference>
<evidence type="ECO:0000313" key="6">
    <source>
        <dbReference type="EMBL" id="OGY42366.1"/>
    </source>
</evidence>
<evidence type="ECO:0000256" key="5">
    <source>
        <dbReference type="SAM" id="Phobius"/>
    </source>
</evidence>
<dbReference type="PANTHER" id="PTHR37306:SF1">
    <property type="entry name" value="COLICIN V PRODUCTION PROTEIN"/>
    <property type="match status" value="1"/>
</dbReference>
<feature type="transmembrane region" description="Helical" evidence="5">
    <location>
        <begin position="6"/>
        <end position="28"/>
    </location>
</feature>
<keyword evidence="4 5" id="KW-0472">Membrane</keyword>
<keyword evidence="2 5" id="KW-0812">Transmembrane</keyword>
<protein>
    <recommendedName>
        <fullName evidence="8">Colicin V production protein</fullName>
    </recommendedName>
</protein>
<accession>A0A1G1XRX8</accession>
<keyword evidence="3 5" id="KW-1133">Transmembrane helix</keyword>
<evidence type="ECO:0000313" key="7">
    <source>
        <dbReference type="Proteomes" id="UP000176498"/>
    </source>
</evidence>
<evidence type="ECO:0000256" key="3">
    <source>
        <dbReference type="ARBA" id="ARBA00022989"/>
    </source>
</evidence>
<reference evidence="6 7" key="1">
    <citation type="journal article" date="2016" name="Nat. Commun.">
        <title>Thousands of microbial genomes shed light on interconnected biogeochemical processes in an aquifer system.</title>
        <authorList>
            <person name="Anantharaman K."/>
            <person name="Brown C.T."/>
            <person name="Hug L.A."/>
            <person name="Sharon I."/>
            <person name="Castelle C.J."/>
            <person name="Probst A.J."/>
            <person name="Thomas B.C."/>
            <person name="Singh A."/>
            <person name="Wilkins M.J."/>
            <person name="Karaoz U."/>
            <person name="Brodie E.L."/>
            <person name="Williams K.H."/>
            <person name="Hubbard S.S."/>
            <person name="Banfield J.F."/>
        </authorList>
    </citation>
    <scope>NUCLEOTIDE SEQUENCE [LARGE SCALE GENOMIC DNA]</scope>
</reference>
<dbReference type="InterPro" id="IPR003825">
    <property type="entry name" value="Colicin-V_CvpA"/>
</dbReference>
<name>A0A1G1XRX8_9BACT</name>
<dbReference type="AlphaFoldDB" id="A0A1G1XRX8"/>
<proteinExistence type="predicted"/>
<evidence type="ECO:0000256" key="1">
    <source>
        <dbReference type="ARBA" id="ARBA00004141"/>
    </source>
</evidence>
<feature type="transmembrane region" description="Helical" evidence="5">
    <location>
        <begin position="88"/>
        <end position="109"/>
    </location>
</feature>
<dbReference type="Proteomes" id="UP000176498">
    <property type="component" value="Unassembled WGS sequence"/>
</dbReference>
<comment type="subcellular location">
    <subcellularLocation>
        <location evidence="1">Membrane</location>
        <topology evidence="1">Multi-pass membrane protein</topology>
    </subcellularLocation>
</comment>
<dbReference type="GO" id="GO:0009403">
    <property type="term" value="P:toxin biosynthetic process"/>
    <property type="evidence" value="ECO:0007669"/>
    <property type="project" value="InterPro"/>
</dbReference>
<evidence type="ECO:0008006" key="8">
    <source>
        <dbReference type="Google" id="ProtNLM"/>
    </source>
</evidence>
<dbReference type="Pfam" id="PF02674">
    <property type="entry name" value="Colicin_V"/>
    <property type="match status" value="1"/>
</dbReference>
<evidence type="ECO:0000256" key="2">
    <source>
        <dbReference type="ARBA" id="ARBA00022692"/>
    </source>
</evidence>
<gene>
    <name evidence="6" type="ORF">A2Y82_04365</name>
</gene>
<feature type="transmembrane region" description="Helical" evidence="5">
    <location>
        <begin position="48"/>
        <end position="68"/>
    </location>
</feature>